<dbReference type="EMBL" id="BAAAEJ010000001">
    <property type="protein sequence ID" value="GAA0377250.1"/>
    <property type="molecule type" value="Genomic_DNA"/>
</dbReference>
<evidence type="ECO:0000256" key="1">
    <source>
        <dbReference type="SAM" id="MobiDB-lite"/>
    </source>
</evidence>
<evidence type="ECO:0000313" key="3">
    <source>
        <dbReference type="Proteomes" id="UP001500791"/>
    </source>
</evidence>
<dbReference type="Proteomes" id="UP001500791">
    <property type="component" value="Unassembled WGS sequence"/>
</dbReference>
<accession>A0ABN0XZH9</accession>
<gene>
    <name evidence="2" type="ORF">GCM10009093_00490</name>
</gene>
<protein>
    <submittedName>
        <fullName evidence="2">DUF2239 family protein</fullName>
    </submittedName>
</protein>
<evidence type="ECO:0000313" key="2">
    <source>
        <dbReference type="EMBL" id="GAA0377250.1"/>
    </source>
</evidence>
<dbReference type="InterPro" id="IPR018715">
    <property type="entry name" value="DUF2239"/>
</dbReference>
<organism evidence="2 3">
    <name type="scientific">Brevundimonas terrae</name>
    <dbReference type="NCBI Taxonomy" id="363631"/>
    <lineage>
        <taxon>Bacteria</taxon>
        <taxon>Pseudomonadati</taxon>
        <taxon>Pseudomonadota</taxon>
        <taxon>Alphaproteobacteria</taxon>
        <taxon>Caulobacterales</taxon>
        <taxon>Caulobacteraceae</taxon>
        <taxon>Brevundimonas</taxon>
    </lineage>
</organism>
<keyword evidence="3" id="KW-1185">Reference proteome</keyword>
<comment type="caution">
    <text evidence="2">The sequence shown here is derived from an EMBL/GenBank/DDBJ whole genome shotgun (WGS) entry which is preliminary data.</text>
</comment>
<sequence length="200" mass="21924">MSQENTPSHVAAFAGSNLIAAGPLAHVALHVHAQAATDCPVLVFSDETGRVVDLDLRGTREDVAQRYAEATQPQEVTPQEAPKGRGRPKLGVVPREITLLPRHWEWLASQQGGASQTLRRLVDEARKADGGRTQAKAAQERTYRFVTALAGDLPDYEEAVRALFASDRAALDRHMQAWPADVRQYALRLLGENAANDRKD</sequence>
<proteinExistence type="predicted"/>
<name>A0ABN0XZH9_9CAUL</name>
<feature type="region of interest" description="Disordered" evidence="1">
    <location>
        <begin position="67"/>
        <end position="89"/>
    </location>
</feature>
<dbReference type="Pfam" id="PF09998">
    <property type="entry name" value="DUF2239"/>
    <property type="match status" value="1"/>
</dbReference>
<reference evidence="2 3" key="1">
    <citation type="journal article" date="2019" name="Int. J. Syst. Evol. Microbiol.">
        <title>The Global Catalogue of Microorganisms (GCM) 10K type strain sequencing project: providing services to taxonomists for standard genome sequencing and annotation.</title>
        <authorList>
            <consortium name="The Broad Institute Genomics Platform"/>
            <consortium name="The Broad Institute Genome Sequencing Center for Infectious Disease"/>
            <person name="Wu L."/>
            <person name="Ma J."/>
        </authorList>
    </citation>
    <scope>NUCLEOTIDE SEQUENCE [LARGE SCALE GENOMIC DNA]</scope>
    <source>
        <strain evidence="2 3">JCM 13476</strain>
    </source>
</reference>
<dbReference type="RefSeq" id="WP_167179040.1">
    <property type="nucleotide sequence ID" value="NZ_BAAAEJ010000001.1"/>
</dbReference>